<feature type="chain" id="PRO_5035913027" evidence="1">
    <location>
        <begin position="21"/>
        <end position="90"/>
    </location>
</feature>
<organism evidence="2 3">
    <name type="scientific">Parnassius apollo</name>
    <name type="common">Apollo butterfly</name>
    <name type="synonym">Papilio apollo</name>
    <dbReference type="NCBI Taxonomy" id="110799"/>
    <lineage>
        <taxon>Eukaryota</taxon>
        <taxon>Metazoa</taxon>
        <taxon>Ecdysozoa</taxon>
        <taxon>Arthropoda</taxon>
        <taxon>Hexapoda</taxon>
        <taxon>Insecta</taxon>
        <taxon>Pterygota</taxon>
        <taxon>Neoptera</taxon>
        <taxon>Endopterygota</taxon>
        <taxon>Lepidoptera</taxon>
        <taxon>Glossata</taxon>
        <taxon>Ditrysia</taxon>
        <taxon>Papilionoidea</taxon>
        <taxon>Papilionidae</taxon>
        <taxon>Parnassiinae</taxon>
        <taxon>Parnassini</taxon>
        <taxon>Parnassius</taxon>
        <taxon>Parnassius</taxon>
    </lineage>
</organism>
<evidence type="ECO:0000256" key="1">
    <source>
        <dbReference type="SAM" id="SignalP"/>
    </source>
</evidence>
<name>A0A8S3WG23_PARAO</name>
<reference evidence="2" key="1">
    <citation type="submission" date="2021-04" db="EMBL/GenBank/DDBJ databases">
        <authorList>
            <person name="Tunstrom K."/>
        </authorList>
    </citation>
    <scope>NUCLEOTIDE SEQUENCE</scope>
</reference>
<proteinExistence type="predicted"/>
<dbReference type="OrthoDB" id="10046738at2759"/>
<dbReference type="AlphaFoldDB" id="A0A8S3WG23"/>
<accession>A0A8S3WG23</accession>
<comment type="caution">
    <text evidence="2">The sequence shown here is derived from an EMBL/GenBank/DDBJ whole genome shotgun (WGS) entry which is preliminary data.</text>
</comment>
<protein>
    <submittedName>
        <fullName evidence="2">(apollo) hypothetical protein</fullName>
    </submittedName>
</protein>
<evidence type="ECO:0000313" key="3">
    <source>
        <dbReference type="Proteomes" id="UP000691718"/>
    </source>
</evidence>
<dbReference type="Proteomes" id="UP000691718">
    <property type="component" value="Unassembled WGS sequence"/>
</dbReference>
<keyword evidence="3" id="KW-1185">Reference proteome</keyword>
<evidence type="ECO:0000313" key="2">
    <source>
        <dbReference type="EMBL" id="CAG4958769.1"/>
    </source>
</evidence>
<keyword evidence="1" id="KW-0732">Signal</keyword>
<feature type="signal peptide" evidence="1">
    <location>
        <begin position="1"/>
        <end position="20"/>
    </location>
</feature>
<gene>
    <name evidence="2" type="ORF">PAPOLLO_LOCUS5993</name>
</gene>
<sequence length="90" mass="10249">MTVVLLQWLTFELSPHICVCGACYDTIRRLATNSRKIQLEFSSLASVVSSCHHHVIAANILCHGCYVKAKREVIRRNIVDYNRFTNIEGN</sequence>
<dbReference type="EMBL" id="CAJQZP010000387">
    <property type="protein sequence ID" value="CAG4958769.1"/>
    <property type="molecule type" value="Genomic_DNA"/>
</dbReference>